<feature type="transmembrane region" description="Helical" evidence="1">
    <location>
        <begin position="12"/>
        <end position="40"/>
    </location>
</feature>
<keyword evidence="1" id="KW-1133">Transmembrane helix</keyword>
<reference evidence="2" key="1">
    <citation type="submission" date="2022-01" db="EMBL/GenBank/DDBJ databases">
        <title>Genome Sequence Resource for Two Populations of Ditylenchus destructor, the Migratory Endoparasitic Phytonematode.</title>
        <authorList>
            <person name="Zhang H."/>
            <person name="Lin R."/>
            <person name="Xie B."/>
        </authorList>
    </citation>
    <scope>NUCLEOTIDE SEQUENCE</scope>
    <source>
        <strain evidence="2">BazhouSP</strain>
    </source>
</reference>
<keyword evidence="3" id="KW-1185">Reference proteome</keyword>
<dbReference type="EMBL" id="JAKKPZ010000043">
    <property type="protein sequence ID" value="KAI1707029.1"/>
    <property type="molecule type" value="Genomic_DNA"/>
</dbReference>
<evidence type="ECO:0000256" key="1">
    <source>
        <dbReference type="SAM" id="Phobius"/>
    </source>
</evidence>
<organism evidence="2 3">
    <name type="scientific">Ditylenchus destructor</name>
    <dbReference type="NCBI Taxonomy" id="166010"/>
    <lineage>
        <taxon>Eukaryota</taxon>
        <taxon>Metazoa</taxon>
        <taxon>Ecdysozoa</taxon>
        <taxon>Nematoda</taxon>
        <taxon>Chromadorea</taxon>
        <taxon>Rhabditida</taxon>
        <taxon>Tylenchina</taxon>
        <taxon>Tylenchomorpha</taxon>
        <taxon>Sphaerularioidea</taxon>
        <taxon>Anguinidae</taxon>
        <taxon>Anguininae</taxon>
        <taxon>Ditylenchus</taxon>
    </lineage>
</organism>
<name>A0AAD4QX54_9BILA</name>
<evidence type="ECO:0000313" key="3">
    <source>
        <dbReference type="Proteomes" id="UP001201812"/>
    </source>
</evidence>
<protein>
    <submittedName>
        <fullName evidence="2">Uncharacterized protein</fullName>
    </submittedName>
</protein>
<evidence type="ECO:0000313" key="2">
    <source>
        <dbReference type="EMBL" id="KAI1707029.1"/>
    </source>
</evidence>
<comment type="caution">
    <text evidence="2">The sequence shown here is derived from an EMBL/GenBank/DDBJ whole genome shotgun (WGS) entry which is preliminary data.</text>
</comment>
<accession>A0AAD4QX54</accession>
<dbReference type="Proteomes" id="UP001201812">
    <property type="component" value="Unassembled WGS sequence"/>
</dbReference>
<proteinExistence type="predicted"/>
<dbReference type="AlphaFoldDB" id="A0AAD4QX54"/>
<feature type="transmembrane region" description="Helical" evidence="1">
    <location>
        <begin position="60"/>
        <end position="80"/>
    </location>
</feature>
<keyword evidence="1" id="KW-0472">Membrane</keyword>
<keyword evidence="1" id="KW-0812">Transmembrane</keyword>
<feature type="transmembrane region" description="Helical" evidence="1">
    <location>
        <begin position="101"/>
        <end position="126"/>
    </location>
</feature>
<sequence>MCVVLRMSLVLAILLFIWHIWILGALELIGVLLYLCVILAQYKLKPSPYTPFLIENGILLVLYRIFAIILLIIFFSPGVIKRFHDEWEKERPGKAYSESDIRHFLGGLCVGVFIFVAICLAFWYVVYRAYRYMTDTV</sequence>
<gene>
    <name evidence="2" type="ORF">DdX_12618</name>
</gene>